<feature type="transmembrane region" description="Helical" evidence="11">
    <location>
        <begin position="319"/>
        <end position="340"/>
    </location>
</feature>
<dbReference type="InterPro" id="IPR039421">
    <property type="entry name" value="Type_1_exporter"/>
</dbReference>
<dbReference type="PANTHER" id="PTHR43394:SF11">
    <property type="entry name" value="ATP-BINDING CASSETTE TRANSPORTER"/>
    <property type="match status" value="1"/>
</dbReference>
<evidence type="ECO:0000256" key="11">
    <source>
        <dbReference type="SAM" id="Phobius"/>
    </source>
</evidence>
<dbReference type="CDD" id="cd18578">
    <property type="entry name" value="ABC_6TM_Pgp_ABCB1_D2_like"/>
    <property type="match status" value="1"/>
</dbReference>
<comment type="caution">
    <text evidence="14">The sequence shown here is derived from an EMBL/GenBank/DDBJ whole genome shotgun (WGS) entry which is preliminary data.</text>
</comment>
<evidence type="ECO:0000313" key="14">
    <source>
        <dbReference type="EMBL" id="CAF1317671.1"/>
    </source>
</evidence>
<dbReference type="SUPFAM" id="SSF90123">
    <property type="entry name" value="ABC transporter transmembrane region"/>
    <property type="match status" value="2"/>
</dbReference>
<dbReference type="AlphaFoldDB" id="A0A815EY66"/>
<dbReference type="Gene3D" id="1.20.1560.10">
    <property type="entry name" value="ABC transporter type 1, transmembrane domain"/>
    <property type="match status" value="4"/>
</dbReference>
<evidence type="ECO:0000256" key="5">
    <source>
        <dbReference type="ARBA" id="ARBA00022737"/>
    </source>
</evidence>
<evidence type="ECO:0000259" key="13">
    <source>
        <dbReference type="PROSITE" id="PS50929"/>
    </source>
</evidence>
<dbReference type="GO" id="GO:0005743">
    <property type="term" value="C:mitochondrial inner membrane"/>
    <property type="evidence" value="ECO:0007669"/>
    <property type="project" value="TreeGrafter"/>
</dbReference>
<sequence>MTDREPLLKKSAKLSYDADNDQDKRRKRRFSLNTFSGWRQWFFKQEDTVQVVNDPDGIDTNELVHVFELFRFSDRTDYILMIIVMCLLIVFVGGLTASQVVFGQLIGLFAQVSFTENCNLQHQTLDISKYKCPLGIELNSASSTRLLKLCHINNATLTSNSIPVPSSFRTQVMHPIRWLFIIGVVEFICGITLYVLWTISVKRQASCMSVRLFQSILQRIIAVEEMNVLNSYSKAGQIAEEVFSSLRTVHSLNGAKFEQKRYENELYPTTQSSIRQGSVFGIFAGWLSFGTYLVYAVGFMFGCVIVTNRNSQTMSFTDITIVVTVFAQSMALFSYIGPFLQSVSEARGAAVPIFRLIDAEDDAKINEPEIWEDDKSNKQLVGINADIKFDNVNFVYPSRKDMSILKNFNFTARTGQTTAIVGSSGCGKSTCLSLLLRYYEPSSGRILINGHPIQNYNLKQFRQTIGVVSQEPILFAASIFENIRFGKVTATQAEIEEAARQANAHNFIMELPNKYETLVGERGVQLSGGQKQRIALARALVKQPTILLLDEATSALDNASEKIVQEALDRAYQGRTTIVIAHRLSTIQNADHIYVVDKGSVIEEGTHETLMAKEGGKYQEMIKNQQIDKVTGDEHDTVGEVKVDEEIEQQTGERSRLFSDKQVGDTNEESSTSEDEHAVFLRLLSMNKPEWFSLLVGAIASIINGVSILLFAYLIAHTIHHFTDCDYNERRRKVFIFCLLLVLMGLLIWTFRYIQYTAFAISGSRLTERIRSKAFECLLRQEVAYFDRPENSTGAICARLFTDASAVQQMTGTRLGVICETLALICFGVLFGIFLSWQLTLIALFPFLLLIPAMYLNVRLEMWLDGMCSRIREQANMIAVEVINNMRTVKQLSAETELLNKYSDLIHQTDKLYQKYSLLSTIPYGLFWMLDAYTTAFLYWYALIRLEKNQFTIDHVIVIIAFVVFVMQAMRSIETMAQQIGSSLSAVTTFFNLFDRIPTIDNTSEEGEHLANFRGEIEFDQVQFAYPTRPTVTVLNKFQLKIKSGQRVAFVGASGCGKSTTTHLLERFYDVGLGQLLLDGTDIRQLSIHWIRSQLGLVGQEPVLFNLTIAQNIAYGLENIPEDDIIRAAMKANIHDFIQRLPLRYETKVGMKGSFLSGGEKQRIAIARVLLRRPKILLLDEATSALDSYNEQVVQQALEKAQTEDPNRTSLIIAHRLSTIQSCDLICVIDNGHIIESGTHTELIQQRGAYYAMLPKDNL</sequence>
<feature type="transmembrane region" description="Helical" evidence="11">
    <location>
        <begin position="78"/>
        <end position="102"/>
    </location>
</feature>
<dbReference type="PROSITE" id="PS50929">
    <property type="entry name" value="ABC_TM1F"/>
    <property type="match status" value="2"/>
</dbReference>
<evidence type="ECO:0000256" key="3">
    <source>
        <dbReference type="ARBA" id="ARBA00022448"/>
    </source>
</evidence>
<dbReference type="EMBL" id="CAJNOI010000614">
    <property type="protein sequence ID" value="CAF1317671.1"/>
    <property type="molecule type" value="Genomic_DNA"/>
</dbReference>
<evidence type="ECO:0000256" key="8">
    <source>
        <dbReference type="ARBA" id="ARBA00022989"/>
    </source>
</evidence>
<evidence type="ECO:0000256" key="10">
    <source>
        <dbReference type="SAM" id="MobiDB-lite"/>
    </source>
</evidence>
<feature type="transmembrane region" description="Helical" evidence="11">
    <location>
        <begin position="953"/>
        <end position="970"/>
    </location>
</feature>
<comment type="subcellular location">
    <subcellularLocation>
        <location evidence="1">Membrane</location>
        <topology evidence="1">Multi-pass membrane protein</topology>
    </subcellularLocation>
</comment>
<evidence type="ECO:0000256" key="7">
    <source>
        <dbReference type="ARBA" id="ARBA00022840"/>
    </source>
</evidence>
<feature type="transmembrane region" description="Helical" evidence="11">
    <location>
        <begin position="279"/>
        <end position="307"/>
    </location>
</feature>
<feature type="transmembrane region" description="Helical" evidence="11">
    <location>
        <begin position="734"/>
        <end position="754"/>
    </location>
</feature>
<dbReference type="InterPro" id="IPR011527">
    <property type="entry name" value="ABC1_TM_dom"/>
</dbReference>
<dbReference type="PROSITE" id="PS50893">
    <property type="entry name" value="ABC_TRANSPORTER_2"/>
    <property type="match status" value="2"/>
</dbReference>
<dbReference type="Pfam" id="PF00005">
    <property type="entry name" value="ABC_tran"/>
    <property type="match status" value="2"/>
</dbReference>
<keyword evidence="8 11" id="KW-1133">Transmembrane helix</keyword>
<keyword evidence="7" id="KW-0067">ATP-binding</keyword>
<evidence type="ECO:0000256" key="1">
    <source>
        <dbReference type="ARBA" id="ARBA00004141"/>
    </source>
</evidence>
<dbReference type="InterPro" id="IPR036640">
    <property type="entry name" value="ABC1_TM_sf"/>
</dbReference>
<evidence type="ECO:0000256" key="4">
    <source>
        <dbReference type="ARBA" id="ARBA00022692"/>
    </source>
</evidence>
<feature type="transmembrane region" description="Helical" evidence="11">
    <location>
        <begin position="921"/>
        <end position="941"/>
    </location>
</feature>
<feature type="domain" description="ABC transmembrane type-1" evidence="13">
    <location>
        <begin position="212"/>
        <end position="345"/>
    </location>
</feature>
<dbReference type="Proteomes" id="UP000663832">
    <property type="component" value="Unassembled WGS sequence"/>
</dbReference>
<dbReference type="EMBL" id="CAJNOM010000979">
    <property type="protein sequence ID" value="CAF1583361.1"/>
    <property type="molecule type" value="Genomic_DNA"/>
</dbReference>
<comment type="similarity">
    <text evidence="2">Belongs to the ABC transporter superfamily. ABCB family. Multidrug resistance exporter (TC 3.A.1.201) subfamily.</text>
</comment>
<dbReference type="SUPFAM" id="SSF52540">
    <property type="entry name" value="P-loop containing nucleoside triphosphate hydrolases"/>
    <property type="match status" value="2"/>
</dbReference>
<dbReference type="InterPro" id="IPR003439">
    <property type="entry name" value="ABC_transporter-like_ATP-bd"/>
</dbReference>
<evidence type="ECO:0000256" key="6">
    <source>
        <dbReference type="ARBA" id="ARBA00022741"/>
    </source>
</evidence>
<dbReference type="Gene3D" id="3.40.50.300">
    <property type="entry name" value="P-loop containing nucleotide triphosphate hydrolases"/>
    <property type="match status" value="2"/>
</dbReference>
<keyword evidence="9 11" id="KW-0472">Membrane</keyword>
<keyword evidence="4 11" id="KW-0812">Transmembrane</keyword>
<dbReference type="InterPro" id="IPR027417">
    <property type="entry name" value="P-loop_NTPase"/>
</dbReference>
<feature type="transmembrane region" description="Helical" evidence="11">
    <location>
        <begin position="841"/>
        <end position="860"/>
    </location>
</feature>
<feature type="transmembrane region" description="Helical" evidence="11">
    <location>
        <begin position="176"/>
        <end position="199"/>
    </location>
</feature>
<evidence type="ECO:0000256" key="2">
    <source>
        <dbReference type="ARBA" id="ARBA00007577"/>
    </source>
</evidence>
<evidence type="ECO:0000313" key="15">
    <source>
        <dbReference type="EMBL" id="CAF1583361.1"/>
    </source>
</evidence>
<feature type="domain" description="ABC transporter" evidence="12">
    <location>
        <begin position="1017"/>
        <end position="1256"/>
    </location>
</feature>
<reference evidence="14" key="1">
    <citation type="submission" date="2021-02" db="EMBL/GenBank/DDBJ databases">
        <authorList>
            <person name="Nowell W R."/>
        </authorList>
    </citation>
    <scope>NUCLEOTIDE SEQUENCE</scope>
</reference>
<feature type="transmembrane region" description="Helical" evidence="11">
    <location>
        <begin position="815"/>
        <end position="835"/>
    </location>
</feature>
<name>A0A815EY66_9BILA</name>
<feature type="transmembrane region" description="Helical" evidence="11">
    <location>
        <begin position="691"/>
        <end position="714"/>
    </location>
</feature>
<dbReference type="GO" id="GO:0090374">
    <property type="term" value="P:oligopeptide export from mitochondrion"/>
    <property type="evidence" value="ECO:0007669"/>
    <property type="project" value="TreeGrafter"/>
</dbReference>
<evidence type="ECO:0000256" key="9">
    <source>
        <dbReference type="ARBA" id="ARBA00023136"/>
    </source>
</evidence>
<dbReference type="OrthoDB" id="10027602at2759"/>
<evidence type="ECO:0000313" key="17">
    <source>
        <dbReference type="Proteomes" id="UP000663877"/>
    </source>
</evidence>
<dbReference type="InterPro" id="IPR003593">
    <property type="entry name" value="AAA+_ATPase"/>
</dbReference>
<dbReference type="SMART" id="SM00382">
    <property type="entry name" value="AAA"/>
    <property type="match status" value="2"/>
</dbReference>
<keyword evidence="16" id="KW-1185">Reference proteome</keyword>
<evidence type="ECO:0000313" key="16">
    <source>
        <dbReference type="Proteomes" id="UP000663832"/>
    </source>
</evidence>
<dbReference type="FunFam" id="3.40.50.300:FF:000205">
    <property type="entry name" value="ABC transporter B family member 4"/>
    <property type="match status" value="2"/>
</dbReference>
<keyword evidence="3" id="KW-0813">Transport</keyword>
<feature type="region of interest" description="Disordered" evidence="10">
    <location>
        <begin position="643"/>
        <end position="671"/>
    </location>
</feature>
<accession>A0A815EY66</accession>
<keyword evidence="6" id="KW-0547">Nucleotide-binding</keyword>
<dbReference type="PANTHER" id="PTHR43394">
    <property type="entry name" value="ATP-DEPENDENT PERMEASE MDL1, MITOCHONDRIAL"/>
    <property type="match status" value="1"/>
</dbReference>
<feature type="domain" description="ABC transmembrane type-1" evidence="13">
    <location>
        <begin position="695"/>
        <end position="982"/>
    </location>
</feature>
<dbReference type="Pfam" id="PF00664">
    <property type="entry name" value="ABC_membrane"/>
    <property type="match status" value="2"/>
</dbReference>
<proteinExistence type="inferred from homology"/>
<evidence type="ECO:0000259" key="12">
    <source>
        <dbReference type="PROSITE" id="PS50893"/>
    </source>
</evidence>
<dbReference type="GO" id="GO:0005524">
    <property type="term" value="F:ATP binding"/>
    <property type="evidence" value="ECO:0007669"/>
    <property type="project" value="UniProtKB-KW"/>
</dbReference>
<dbReference type="CDD" id="cd03249">
    <property type="entry name" value="ABC_MTABC3_MDL1_MDL2"/>
    <property type="match status" value="2"/>
</dbReference>
<feature type="domain" description="ABC transporter" evidence="12">
    <location>
        <begin position="387"/>
        <end position="623"/>
    </location>
</feature>
<dbReference type="PROSITE" id="PS00211">
    <property type="entry name" value="ABC_TRANSPORTER_1"/>
    <property type="match status" value="2"/>
</dbReference>
<protein>
    <submittedName>
        <fullName evidence="14">Uncharacterized protein</fullName>
    </submittedName>
</protein>
<dbReference type="Proteomes" id="UP000663877">
    <property type="component" value="Unassembled WGS sequence"/>
</dbReference>
<gene>
    <name evidence="14" type="ORF">BJG266_LOCUS33168</name>
    <name evidence="15" type="ORF">QVE165_LOCUS50329</name>
</gene>
<dbReference type="InterPro" id="IPR017871">
    <property type="entry name" value="ABC_transporter-like_CS"/>
</dbReference>
<keyword evidence="5" id="KW-0677">Repeat</keyword>
<dbReference type="GO" id="GO:0016887">
    <property type="term" value="F:ATP hydrolysis activity"/>
    <property type="evidence" value="ECO:0007669"/>
    <property type="project" value="InterPro"/>
</dbReference>
<dbReference type="GO" id="GO:0015421">
    <property type="term" value="F:ABC-type oligopeptide transporter activity"/>
    <property type="evidence" value="ECO:0007669"/>
    <property type="project" value="TreeGrafter"/>
</dbReference>
<organism evidence="14 17">
    <name type="scientific">Adineta steineri</name>
    <dbReference type="NCBI Taxonomy" id="433720"/>
    <lineage>
        <taxon>Eukaryota</taxon>
        <taxon>Metazoa</taxon>
        <taxon>Spiralia</taxon>
        <taxon>Gnathifera</taxon>
        <taxon>Rotifera</taxon>
        <taxon>Eurotatoria</taxon>
        <taxon>Bdelloidea</taxon>
        <taxon>Adinetida</taxon>
        <taxon>Adinetidae</taxon>
        <taxon>Adineta</taxon>
    </lineage>
</organism>
<feature type="compositionally biased region" description="Basic and acidic residues" evidence="10">
    <location>
        <begin position="651"/>
        <end position="663"/>
    </location>
</feature>